<dbReference type="PANTHER" id="PTHR15715:SF37">
    <property type="entry name" value="LD47843P"/>
    <property type="match status" value="1"/>
</dbReference>
<sequence length="549" mass="59928">MTQYPPFALVPALPKLSSYRLHSLIRLLFRSIRTTRCRNKSPLPYAHNAWFDSPVMSRSHAKLKFDDQKAALLIQDIGSMHGTCVNGTRLESSPVRVHHGDVLVLGAEVKRGPEVFPACEFEVGIELSGYSRGKTFCFPEMDDSSSEYAIDLTGDDSPAPSPILGTIDLTGEPALIAEGTASAEVTPATPSHPIEFSDSDHDDEMDDLEDSENSDISDSVDSDESHSLSDMDDRLSDESGSDDDRSLDNLSNSSPLTNVHAFDMAEDDDDDSDFGLSDADAAMVKTAQVKQVEQAELDSVQLSTMITQSSENRQLAQTLADKTGKHAFFEAREKNKAKINEAAENIPKPFMHEFSTPNVPTRTCMKFAGKKPFVRDPNMVESSYTSASSFNYIPDFPSPNIFKCNVPTIGSEGMGFPAVERAASPEYDMTSAVTFNESKAKAIRSRLSIHDIIENPPSKESIPPVEARTGEKRKASEISDIQEEVRAWATSPETAVVETPSTTQIQSQPHAREGRPMKKLKTLMNRAAYVAAGGAAIFFGLVATAPDFA</sequence>
<evidence type="ECO:0000313" key="5">
    <source>
        <dbReference type="Proteomes" id="UP000005446"/>
    </source>
</evidence>
<dbReference type="SUPFAM" id="SSF49879">
    <property type="entry name" value="SMAD/FHA domain"/>
    <property type="match status" value="1"/>
</dbReference>
<keyword evidence="2" id="KW-0812">Transmembrane</keyword>
<dbReference type="HOGENOM" id="CLU_431490_0_0_1"/>
<dbReference type="PROSITE" id="PS50006">
    <property type="entry name" value="FHA_DOMAIN"/>
    <property type="match status" value="1"/>
</dbReference>
<keyword evidence="2" id="KW-0472">Membrane</keyword>
<reference evidence="4 5" key="1">
    <citation type="journal article" date="2012" name="Eukaryot. Cell">
        <title>Genome sequence of the fungus Glarea lozoyensis: the first genome sequence of a species from the Helotiaceae family.</title>
        <authorList>
            <person name="Youssar L."/>
            <person name="Gruening B.A."/>
            <person name="Erxleben A."/>
            <person name="Guenther S."/>
            <person name="Huettel W."/>
        </authorList>
    </citation>
    <scope>NUCLEOTIDE SEQUENCE [LARGE SCALE GENOMIC DNA]</scope>
    <source>
        <strain evidence="5">ATCC 74030 / MF5533</strain>
    </source>
</reference>
<dbReference type="InterPro" id="IPR000253">
    <property type="entry name" value="FHA_dom"/>
</dbReference>
<dbReference type="Pfam" id="PF00498">
    <property type="entry name" value="FHA"/>
    <property type="match status" value="1"/>
</dbReference>
<accession>H0EU16</accession>
<dbReference type="InParanoid" id="H0EU16"/>
<name>H0EU16_GLAL7</name>
<keyword evidence="2" id="KW-1133">Transmembrane helix</keyword>
<dbReference type="OrthoDB" id="4096268at2759"/>
<evidence type="ECO:0000313" key="4">
    <source>
        <dbReference type="EMBL" id="EHK98008.1"/>
    </source>
</evidence>
<feature type="region of interest" description="Disordered" evidence="1">
    <location>
        <begin position="181"/>
        <end position="256"/>
    </location>
</feature>
<dbReference type="EMBL" id="AGUE01000167">
    <property type="protein sequence ID" value="EHK98008.1"/>
    <property type="molecule type" value="Genomic_DNA"/>
</dbReference>
<evidence type="ECO:0000259" key="3">
    <source>
        <dbReference type="PROSITE" id="PS50006"/>
    </source>
</evidence>
<feature type="region of interest" description="Disordered" evidence="1">
    <location>
        <begin position="454"/>
        <end position="479"/>
    </location>
</feature>
<gene>
    <name evidence="4" type="ORF">M7I_6243</name>
</gene>
<dbReference type="Proteomes" id="UP000005446">
    <property type="component" value="Unassembled WGS sequence"/>
</dbReference>
<feature type="region of interest" description="Disordered" evidence="1">
    <location>
        <begin position="148"/>
        <end position="167"/>
    </location>
</feature>
<dbReference type="GO" id="GO:0005737">
    <property type="term" value="C:cytoplasm"/>
    <property type="evidence" value="ECO:0007669"/>
    <property type="project" value="TreeGrafter"/>
</dbReference>
<dbReference type="PANTHER" id="PTHR15715">
    <property type="entry name" value="CENTROSOMAL PROTEIN OF 170 KDA"/>
    <property type="match status" value="1"/>
</dbReference>
<evidence type="ECO:0000256" key="2">
    <source>
        <dbReference type="SAM" id="Phobius"/>
    </source>
</evidence>
<feature type="compositionally biased region" description="Basic and acidic residues" evidence="1">
    <location>
        <begin position="468"/>
        <end position="477"/>
    </location>
</feature>
<protein>
    <recommendedName>
        <fullName evidence="3">FHA domain-containing protein</fullName>
    </recommendedName>
</protein>
<evidence type="ECO:0000256" key="1">
    <source>
        <dbReference type="SAM" id="MobiDB-lite"/>
    </source>
</evidence>
<dbReference type="Gene3D" id="2.60.200.20">
    <property type="match status" value="1"/>
</dbReference>
<dbReference type="InterPro" id="IPR008984">
    <property type="entry name" value="SMAD_FHA_dom_sf"/>
</dbReference>
<organism evidence="4 5">
    <name type="scientific">Glarea lozoyensis (strain ATCC 74030 / MF5533)</name>
    <dbReference type="NCBI Taxonomy" id="1104152"/>
    <lineage>
        <taxon>Eukaryota</taxon>
        <taxon>Fungi</taxon>
        <taxon>Dikarya</taxon>
        <taxon>Ascomycota</taxon>
        <taxon>Pezizomycotina</taxon>
        <taxon>Leotiomycetes</taxon>
        <taxon>Helotiales</taxon>
        <taxon>Helotiaceae</taxon>
        <taxon>Glarea</taxon>
    </lineage>
</organism>
<feature type="compositionally biased region" description="Basic and acidic residues" evidence="1">
    <location>
        <begin position="223"/>
        <end position="247"/>
    </location>
</feature>
<feature type="compositionally biased region" description="Acidic residues" evidence="1">
    <location>
        <begin position="200"/>
        <end position="222"/>
    </location>
</feature>
<feature type="domain" description="FHA" evidence="3">
    <location>
        <begin position="32"/>
        <end position="90"/>
    </location>
</feature>
<keyword evidence="5" id="KW-1185">Reference proteome</keyword>
<dbReference type="InterPro" id="IPR051176">
    <property type="entry name" value="Cent_Immune-Sig_Mod"/>
</dbReference>
<comment type="caution">
    <text evidence="4">The sequence shown here is derived from an EMBL/GenBank/DDBJ whole genome shotgun (WGS) entry which is preliminary data.</text>
</comment>
<feature type="transmembrane region" description="Helical" evidence="2">
    <location>
        <begin position="527"/>
        <end position="545"/>
    </location>
</feature>
<dbReference type="AlphaFoldDB" id="H0EU16"/>
<proteinExistence type="predicted"/>